<dbReference type="OrthoDB" id="5296173at2"/>
<evidence type="ECO:0000256" key="1">
    <source>
        <dbReference type="SAM" id="Coils"/>
    </source>
</evidence>
<sequence>MWPGNEEAAMTIEINLLSWREERREMRSKRFLGVLAMAAIVGIGAGYGMSENYQSQLEAQKQRHAYIEKEMARLNRDIKEVEDIEVRRTQMLAQIELIRSLQFSRPETVRVFNQLVSTLVDGAWYQSISRGGRQIKASGTAESTRQVSGLMRTLASSEIFGTPTLSDVQSNDDDQRSFNIMIPERPMSSAISDPETKAAKKGGRQ</sequence>
<dbReference type="GO" id="GO:0043107">
    <property type="term" value="P:type IV pilus-dependent motility"/>
    <property type="evidence" value="ECO:0007669"/>
    <property type="project" value="TreeGrafter"/>
</dbReference>
<evidence type="ECO:0000313" key="5">
    <source>
        <dbReference type="Proteomes" id="UP000319941"/>
    </source>
</evidence>
<feature type="transmembrane region" description="Helical" evidence="3">
    <location>
        <begin position="31"/>
        <end position="49"/>
    </location>
</feature>
<keyword evidence="1" id="KW-0175">Coiled coil</keyword>
<proteinExistence type="predicted"/>
<keyword evidence="5" id="KW-1185">Reference proteome</keyword>
<keyword evidence="3" id="KW-0812">Transmembrane</keyword>
<accession>A0A558HGY1</accession>
<dbReference type="GO" id="GO:0043683">
    <property type="term" value="P:type IV pilus assembly"/>
    <property type="evidence" value="ECO:0007669"/>
    <property type="project" value="TreeGrafter"/>
</dbReference>
<feature type="coiled-coil region" evidence="1">
    <location>
        <begin position="57"/>
        <end position="84"/>
    </location>
</feature>
<dbReference type="STRING" id="553385.GCA_000591415_01018"/>
<dbReference type="PANTHER" id="PTHR40278:SF2">
    <property type="entry name" value="TYPE IV PILUS INNER MEMBRANE COMPONENT PILN"/>
    <property type="match status" value="1"/>
</dbReference>
<dbReference type="Pfam" id="PF05137">
    <property type="entry name" value="PilN"/>
    <property type="match status" value="1"/>
</dbReference>
<evidence type="ECO:0000256" key="2">
    <source>
        <dbReference type="SAM" id="MobiDB-lite"/>
    </source>
</evidence>
<dbReference type="AlphaFoldDB" id="A0A558HGY1"/>
<evidence type="ECO:0000313" key="4">
    <source>
        <dbReference type="EMBL" id="TVU68390.1"/>
    </source>
</evidence>
<name>A0A558HGY1_9GAMM</name>
<feature type="region of interest" description="Disordered" evidence="2">
    <location>
        <begin position="182"/>
        <end position="205"/>
    </location>
</feature>
<dbReference type="EMBL" id="VNFH01000010">
    <property type="protein sequence ID" value="TVU68390.1"/>
    <property type="molecule type" value="Genomic_DNA"/>
</dbReference>
<dbReference type="InterPro" id="IPR052534">
    <property type="entry name" value="Extracell_DNA_Util/SecSys_Comp"/>
</dbReference>
<protein>
    <submittedName>
        <fullName evidence="4">Fimbrial assembly protein</fullName>
    </submittedName>
</protein>
<gene>
    <name evidence="4" type="ORF">FQP86_14425</name>
</gene>
<dbReference type="PANTHER" id="PTHR40278">
    <property type="entry name" value="DNA UTILIZATION PROTEIN HOFN"/>
    <property type="match status" value="1"/>
</dbReference>
<keyword evidence="3" id="KW-0472">Membrane</keyword>
<evidence type="ECO:0000256" key="3">
    <source>
        <dbReference type="SAM" id="Phobius"/>
    </source>
</evidence>
<comment type="caution">
    <text evidence="4">The sequence shown here is derived from an EMBL/GenBank/DDBJ whole genome shotgun (WGS) entry which is preliminary data.</text>
</comment>
<dbReference type="Proteomes" id="UP000319941">
    <property type="component" value="Unassembled WGS sequence"/>
</dbReference>
<keyword evidence="3" id="KW-1133">Transmembrane helix</keyword>
<dbReference type="InterPro" id="IPR007813">
    <property type="entry name" value="PilN"/>
</dbReference>
<reference evidence="4 5" key="1">
    <citation type="submission" date="2019-07" db="EMBL/GenBank/DDBJ databases">
        <title>Diversity of Bacteria from Kongsfjorden, Arctic.</title>
        <authorList>
            <person name="Yu Y."/>
        </authorList>
    </citation>
    <scope>NUCLEOTIDE SEQUENCE [LARGE SCALE GENOMIC DNA]</scope>
    <source>
        <strain evidence="4 5">SM1923</strain>
    </source>
</reference>
<organism evidence="4 5">
    <name type="scientific">Cobetia crustatorum</name>
    <dbReference type="NCBI Taxonomy" id="553385"/>
    <lineage>
        <taxon>Bacteria</taxon>
        <taxon>Pseudomonadati</taxon>
        <taxon>Pseudomonadota</taxon>
        <taxon>Gammaproteobacteria</taxon>
        <taxon>Oceanospirillales</taxon>
        <taxon>Halomonadaceae</taxon>
        <taxon>Cobetia</taxon>
    </lineage>
</organism>